<protein>
    <submittedName>
        <fullName evidence="1">Uncharacterized protein</fullName>
    </submittedName>
</protein>
<comment type="caution">
    <text evidence="1">The sequence shown here is derived from an EMBL/GenBank/DDBJ whole genome shotgun (WGS) entry which is preliminary data.</text>
</comment>
<dbReference type="EMBL" id="JAUEPU010000059">
    <property type="protein sequence ID" value="KAK0484080.1"/>
    <property type="molecule type" value="Genomic_DNA"/>
</dbReference>
<keyword evidence="2" id="KW-1185">Reference proteome</keyword>
<accession>A0AA39ULT7</accession>
<name>A0AA39ULT7_9AGAR</name>
<evidence type="ECO:0000313" key="1">
    <source>
        <dbReference type="EMBL" id="KAK0484080.1"/>
    </source>
</evidence>
<organism evidence="1 2">
    <name type="scientific">Armillaria luteobubalina</name>
    <dbReference type="NCBI Taxonomy" id="153913"/>
    <lineage>
        <taxon>Eukaryota</taxon>
        <taxon>Fungi</taxon>
        <taxon>Dikarya</taxon>
        <taxon>Basidiomycota</taxon>
        <taxon>Agaricomycotina</taxon>
        <taxon>Agaricomycetes</taxon>
        <taxon>Agaricomycetidae</taxon>
        <taxon>Agaricales</taxon>
        <taxon>Marasmiineae</taxon>
        <taxon>Physalacriaceae</taxon>
        <taxon>Armillaria</taxon>
    </lineage>
</organism>
<dbReference type="AlphaFoldDB" id="A0AA39ULT7"/>
<reference evidence="1" key="1">
    <citation type="submission" date="2023-06" db="EMBL/GenBank/DDBJ databases">
        <authorList>
            <consortium name="Lawrence Berkeley National Laboratory"/>
            <person name="Ahrendt S."/>
            <person name="Sahu N."/>
            <person name="Indic B."/>
            <person name="Wong-Bajracharya J."/>
            <person name="Merenyi Z."/>
            <person name="Ke H.-M."/>
            <person name="Monk M."/>
            <person name="Kocsube S."/>
            <person name="Drula E."/>
            <person name="Lipzen A."/>
            <person name="Balint B."/>
            <person name="Henrissat B."/>
            <person name="Andreopoulos B."/>
            <person name="Martin F.M."/>
            <person name="Harder C.B."/>
            <person name="Rigling D."/>
            <person name="Ford K.L."/>
            <person name="Foster G.D."/>
            <person name="Pangilinan J."/>
            <person name="Papanicolaou A."/>
            <person name="Barry K."/>
            <person name="LaButti K."/>
            <person name="Viragh M."/>
            <person name="Koriabine M."/>
            <person name="Yan M."/>
            <person name="Riley R."/>
            <person name="Champramary S."/>
            <person name="Plett K.L."/>
            <person name="Tsai I.J."/>
            <person name="Slot J."/>
            <person name="Sipos G."/>
            <person name="Plett J."/>
            <person name="Nagy L.G."/>
            <person name="Grigoriev I.V."/>
        </authorList>
    </citation>
    <scope>NUCLEOTIDE SEQUENCE</scope>
    <source>
        <strain evidence="1">HWK02</strain>
    </source>
</reference>
<gene>
    <name evidence="1" type="ORF">EDD18DRAFT_1361927</name>
</gene>
<sequence>MFNILHENTVQLPSGQQQFMTVFEKGAITDAAVVLVSLGNQVDALCLKHVPGFTGVNAGVLGALLSLPASLRLLSAQDYDGHPRAHPYPMATDRLDVSDLVLIRGGRPSDLVFCAHDLAIHRHLDQRMKEYALAL</sequence>
<dbReference type="Proteomes" id="UP001175228">
    <property type="component" value="Unassembled WGS sequence"/>
</dbReference>
<proteinExistence type="predicted"/>
<evidence type="ECO:0000313" key="2">
    <source>
        <dbReference type="Proteomes" id="UP001175228"/>
    </source>
</evidence>